<dbReference type="KEGG" id="ccho:CCHOA_11745"/>
<reference evidence="1 2" key="1">
    <citation type="submission" date="2018-11" db="EMBL/GenBank/DDBJ databases">
        <authorList>
            <person name="Kleinhagauer T."/>
            <person name="Glaeser S.P."/>
            <person name="Spergser J."/>
            <person name="Ruckert C."/>
            <person name="Kaempfer P."/>
            <person name="Busse H.-J."/>
        </authorList>
    </citation>
    <scope>NUCLEOTIDE SEQUENCE [LARGE SCALE GENOMIC DNA]</scope>
    <source>
        <strain evidence="1 2">200CH</strain>
    </source>
</reference>
<dbReference type="OrthoDB" id="4414653at2"/>
<sequence>MTEMIYTKLTMEIPELGTVAHVAELQPMAENTGMCRMVRLIELSDGEVPSGGWVGGKSRNLATPPQEVVPHPDTFDDFPEVQSEILTGVAFDELWEQIVATYPDLAD</sequence>
<proteinExistence type="predicted"/>
<dbReference type="Proteomes" id="UP000269019">
    <property type="component" value="Chromosome"/>
</dbReference>
<organism evidence="1 2">
    <name type="scientific">Corynebacterium choanae</name>
    <dbReference type="NCBI Taxonomy" id="1862358"/>
    <lineage>
        <taxon>Bacteria</taxon>
        <taxon>Bacillati</taxon>
        <taxon>Actinomycetota</taxon>
        <taxon>Actinomycetes</taxon>
        <taxon>Mycobacteriales</taxon>
        <taxon>Corynebacteriaceae</taxon>
        <taxon>Corynebacterium</taxon>
    </lineage>
</organism>
<protein>
    <submittedName>
        <fullName evidence="1">Uncharacterized protein</fullName>
    </submittedName>
</protein>
<gene>
    <name evidence="1" type="ORF">CCHOA_11745</name>
</gene>
<keyword evidence="2" id="KW-1185">Reference proteome</keyword>
<name>A0A3G6JDH2_9CORY</name>
<evidence type="ECO:0000313" key="2">
    <source>
        <dbReference type="Proteomes" id="UP000269019"/>
    </source>
</evidence>
<evidence type="ECO:0000313" key="1">
    <source>
        <dbReference type="EMBL" id="AZA14720.1"/>
    </source>
</evidence>
<dbReference type="EMBL" id="CP033896">
    <property type="protein sequence ID" value="AZA14720.1"/>
    <property type="molecule type" value="Genomic_DNA"/>
</dbReference>
<dbReference type="AlphaFoldDB" id="A0A3G6JDH2"/>
<dbReference type="RefSeq" id="WP_123930433.1">
    <property type="nucleotide sequence ID" value="NZ_CP033896.1"/>
</dbReference>
<accession>A0A3G6JDH2</accession>